<name>A0A2C9W463_MANES</name>
<organism evidence="1">
    <name type="scientific">Manihot esculenta</name>
    <name type="common">Cassava</name>
    <name type="synonym">Jatropha manihot</name>
    <dbReference type="NCBI Taxonomy" id="3983"/>
    <lineage>
        <taxon>Eukaryota</taxon>
        <taxon>Viridiplantae</taxon>
        <taxon>Streptophyta</taxon>
        <taxon>Embryophyta</taxon>
        <taxon>Tracheophyta</taxon>
        <taxon>Spermatophyta</taxon>
        <taxon>Magnoliopsida</taxon>
        <taxon>eudicotyledons</taxon>
        <taxon>Gunneridae</taxon>
        <taxon>Pentapetalae</taxon>
        <taxon>rosids</taxon>
        <taxon>fabids</taxon>
        <taxon>Malpighiales</taxon>
        <taxon>Euphorbiaceae</taxon>
        <taxon>Crotonoideae</taxon>
        <taxon>Manihoteae</taxon>
        <taxon>Manihot</taxon>
    </lineage>
</organism>
<dbReference type="EMBL" id="CM004389">
    <property type="protein sequence ID" value="OAY53944.1"/>
    <property type="molecule type" value="Genomic_DNA"/>
</dbReference>
<evidence type="ECO:0000313" key="1">
    <source>
        <dbReference type="EMBL" id="OAY53944.1"/>
    </source>
</evidence>
<reference evidence="1" key="1">
    <citation type="submission" date="2016-02" db="EMBL/GenBank/DDBJ databases">
        <title>WGS assembly of Manihot esculenta.</title>
        <authorList>
            <person name="Bredeson J.V."/>
            <person name="Prochnik S.E."/>
            <person name="Lyons J.B."/>
            <person name="Schmutz J."/>
            <person name="Grimwood J."/>
            <person name="Vrebalov J."/>
            <person name="Bart R.S."/>
            <person name="Amuge T."/>
            <person name="Ferguson M.E."/>
            <person name="Green R."/>
            <person name="Putnam N."/>
            <person name="Stites J."/>
            <person name="Rounsley S."/>
            <person name="Rokhsar D.S."/>
        </authorList>
    </citation>
    <scope>NUCLEOTIDE SEQUENCE [LARGE SCALE GENOMIC DNA]</scope>
    <source>
        <tissue evidence="1">Leaf</tissue>
    </source>
</reference>
<gene>
    <name evidence="1" type="ORF">MANES_03G035800</name>
</gene>
<dbReference type="AlphaFoldDB" id="A0A2C9W463"/>
<proteinExistence type="predicted"/>
<protein>
    <submittedName>
        <fullName evidence="1">Uncharacterized protein</fullName>
    </submittedName>
</protein>
<sequence>MPIKVLHITPENLLVMKEPIHGTGPSKNLYSVEVEVTDVQCFALYFLALSERIKKIRK</sequence>
<accession>A0A2C9W463</accession>